<proteinExistence type="predicted"/>
<organism evidence="1 2">
    <name type="scientific">Botryotinia fuckeliana (strain T4)</name>
    <name type="common">Noble rot fungus</name>
    <name type="synonym">Botrytis cinerea</name>
    <dbReference type="NCBI Taxonomy" id="999810"/>
    <lineage>
        <taxon>Eukaryota</taxon>
        <taxon>Fungi</taxon>
        <taxon>Dikarya</taxon>
        <taxon>Ascomycota</taxon>
        <taxon>Pezizomycotina</taxon>
        <taxon>Leotiomycetes</taxon>
        <taxon>Helotiales</taxon>
        <taxon>Sclerotiniaceae</taxon>
        <taxon>Botrytis</taxon>
    </lineage>
</organism>
<dbReference type="EMBL" id="FQ790275">
    <property type="protein sequence ID" value="CCD45182.1"/>
    <property type="molecule type" value="Genomic_DNA"/>
</dbReference>
<sequence>MPLILNLCESSQYPIRLVSAIRDPFIGSLHTRESYTTINQATRSPGTAL</sequence>
<name>G2XXA4_BOTF4</name>
<evidence type="ECO:0000313" key="1">
    <source>
        <dbReference type="EMBL" id="CCD45182.1"/>
    </source>
</evidence>
<protein>
    <submittedName>
        <fullName evidence="1">Uncharacterized protein</fullName>
    </submittedName>
</protein>
<dbReference type="Proteomes" id="UP000008177">
    <property type="component" value="Unplaced contigs"/>
</dbReference>
<reference evidence="2" key="1">
    <citation type="journal article" date="2011" name="PLoS Genet.">
        <title>Genomic analysis of the necrotrophic fungal pathogens Sclerotinia sclerotiorum and Botrytis cinerea.</title>
        <authorList>
            <person name="Amselem J."/>
            <person name="Cuomo C.A."/>
            <person name="van Kan J.A."/>
            <person name="Viaud M."/>
            <person name="Benito E.P."/>
            <person name="Couloux A."/>
            <person name="Coutinho P.M."/>
            <person name="de Vries R.P."/>
            <person name="Dyer P.S."/>
            <person name="Fillinger S."/>
            <person name="Fournier E."/>
            <person name="Gout L."/>
            <person name="Hahn M."/>
            <person name="Kohn L."/>
            <person name="Lapalu N."/>
            <person name="Plummer K.M."/>
            <person name="Pradier J.M."/>
            <person name="Quevillon E."/>
            <person name="Sharon A."/>
            <person name="Simon A."/>
            <person name="ten Have A."/>
            <person name="Tudzynski B."/>
            <person name="Tudzynski P."/>
            <person name="Wincker P."/>
            <person name="Andrew M."/>
            <person name="Anthouard V."/>
            <person name="Beever R.E."/>
            <person name="Beffa R."/>
            <person name="Benoit I."/>
            <person name="Bouzid O."/>
            <person name="Brault B."/>
            <person name="Chen Z."/>
            <person name="Choquer M."/>
            <person name="Collemare J."/>
            <person name="Cotton P."/>
            <person name="Danchin E.G."/>
            <person name="Da Silva C."/>
            <person name="Gautier A."/>
            <person name="Giraud C."/>
            <person name="Giraud T."/>
            <person name="Gonzalez C."/>
            <person name="Grossetete S."/>
            <person name="Guldener U."/>
            <person name="Henrissat B."/>
            <person name="Howlett B.J."/>
            <person name="Kodira C."/>
            <person name="Kretschmer M."/>
            <person name="Lappartient A."/>
            <person name="Leroch M."/>
            <person name="Levis C."/>
            <person name="Mauceli E."/>
            <person name="Neuveglise C."/>
            <person name="Oeser B."/>
            <person name="Pearson M."/>
            <person name="Poulain J."/>
            <person name="Poussereau N."/>
            <person name="Quesneville H."/>
            <person name="Rascle C."/>
            <person name="Schumacher J."/>
            <person name="Segurens B."/>
            <person name="Sexton A."/>
            <person name="Silva E."/>
            <person name="Sirven C."/>
            <person name="Soanes D.M."/>
            <person name="Talbot N.J."/>
            <person name="Templeton M."/>
            <person name="Yandava C."/>
            <person name="Yarden O."/>
            <person name="Zeng Q."/>
            <person name="Rollins J.A."/>
            <person name="Lebrun M.H."/>
            <person name="Dickman M."/>
        </authorList>
    </citation>
    <scope>NUCLEOTIDE SEQUENCE [LARGE SCALE GENOMIC DNA]</scope>
    <source>
        <strain evidence="2">T4</strain>
    </source>
</reference>
<dbReference type="AlphaFoldDB" id="G2XXA4"/>
<accession>G2XXA4</accession>
<gene>
    <name evidence="1" type="ORF">BofuT4_uP008990.1</name>
</gene>
<evidence type="ECO:0000313" key="2">
    <source>
        <dbReference type="Proteomes" id="UP000008177"/>
    </source>
</evidence>
<dbReference type="HOGENOM" id="CLU_3142839_0_0_1"/>
<dbReference type="InParanoid" id="G2XXA4"/>